<dbReference type="AlphaFoldDB" id="A0A9Q9ENV3"/>
<feature type="compositionally biased region" description="Acidic residues" evidence="1">
    <location>
        <begin position="71"/>
        <end position="117"/>
    </location>
</feature>
<protein>
    <submittedName>
        <fullName evidence="2">Uncharacterized protein</fullName>
    </submittedName>
</protein>
<name>A0A9Q9ENV3_9PEZI</name>
<evidence type="ECO:0000313" key="2">
    <source>
        <dbReference type="EMBL" id="USW56999.1"/>
    </source>
</evidence>
<dbReference type="EMBL" id="CP099426">
    <property type="protein sequence ID" value="USW56999.1"/>
    <property type="molecule type" value="Genomic_DNA"/>
</dbReference>
<sequence length="300" mass="33345">MTNSEAIQKDVKSNSEILDSVSKADAANTVSFEACHKVLGTPELLEMILLCVYDPYKHFCPKLSENAQDHEDSDSVSEADSSDGDTDSDASSEDDSSGSETESDVSSEEDSSEEEIDASTPANGDLAQENEDENAPPQFEDTYDQYEAEADMRTLLLCQRVNHMFKSTIDGSSKLGKHCNVIVLNPLLAELYAPFRLDSYKSHSDSVEVYVSGPSCDTESWRNMLVSQAARPMECVFSLNGHNFKFGPVDIKCTGPMLVQDMLQYAIDRDYEDYEPEFSGTEEERELFEAMIEAYVSRLS</sequence>
<dbReference type="Proteomes" id="UP001056384">
    <property type="component" value="Chromosome 9"/>
</dbReference>
<keyword evidence="3" id="KW-1185">Reference proteome</keyword>
<proteinExistence type="predicted"/>
<accession>A0A9Q9ENV3</accession>
<reference evidence="2" key="1">
    <citation type="submission" date="2022-06" db="EMBL/GenBank/DDBJ databases">
        <title>Complete genome sequences of two strains of the flax pathogen Septoria linicola.</title>
        <authorList>
            <person name="Lapalu N."/>
            <person name="Simon A."/>
            <person name="Demenou B."/>
            <person name="Paumier D."/>
            <person name="Guillot M.-P."/>
            <person name="Gout L."/>
            <person name="Valade R."/>
        </authorList>
    </citation>
    <scope>NUCLEOTIDE SEQUENCE</scope>
    <source>
        <strain evidence="2">SE15195</strain>
    </source>
</reference>
<evidence type="ECO:0000313" key="3">
    <source>
        <dbReference type="Proteomes" id="UP001056384"/>
    </source>
</evidence>
<gene>
    <name evidence="2" type="ORF">Slin15195_G103180</name>
</gene>
<feature type="region of interest" description="Disordered" evidence="1">
    <location>
        <begin position="66"/>
        <end position="139"/>
    </location>
</feature>
<evidence type="ECO:0000256" key="1">
    <source>
        <dbReference type="SAM" id="MobiDB-lite"/>
    </source>
</evidence>
<organism evidence="2 3">
    <name type="scientific">Septoria linicola</name>
    <dbReference type="NCBI Taxonomy" id="215465"/>
    <lineage>
        <taxon>Eukaryota</taxon>
        <taxon>Fungi</taxon>
        <taxon>Dikarya</taxon>
        <taxon>Ascomycota</taxon>
        <taxon>Pezizomycotina</taxon>
        <taxon>Dothideomycetes</taxon>
        <taxon>Dothideomycetidae</taxon>
        <taxon>Mycosphaerellales</taxon>
        <taxon>Mycosphaerellaceae</taxon>
        <taxon>Septoria</taxon>
    </lineage>
</organism>